<proteinExistence type="predicted"/>
<reference evidence="1 2" key="1">
    <citation type="submission" date="2016-05" db="EMBL/GenBank/DDBJ databases">
        <title>Comparative analysis of secretome profiles of manganese(II)-oxidizing ascomycete fungi.</title>
        <authorList>
            <consortium name="DOE Joint Genome Institute"/>
            <person name="Zeiner C.A."/>
            <person name="Purvine S.O."/>
            <person name="Zink E.M."/>
            <person name="Wu S."/>
            <person name="Pasa-Tolic L."/>
            <person name="Chaput D.L."/>
            <person name="Haridas S."/>
            <person name="Grigoriev I.V."/>
            <person name="Santelli C.M."/>
            <person name="Hansel C.M."/>
        </authorList>
    </citation>
    <scope>NUCLEOTIDE SEQUENCE [LARGE SCALE GENOMIC DNA]</scope>
    <source>
        <strain evidence="1 2">AP3s5-JAC2a</strain>
    </source>
</reference>
<gene>
    <name evidence="1" type="ORF">CC84DRAFT_516921</name>
</gene>
<dbReference type="Proteomes" id="UP000077069">
    <property type="component" value="Unassembled WGS sequence"/>
</dbReference>
<dbReference type="InParanoid" id="A0A177CU39"/>
<sequence length="176" mass="20339">MAWRLLFKNSIIVKKELRVSFRSERSAWLDRLSLLELRSSVVGWRGSFGLLHLTSGVIRQGSKDTTGSRYVSTDTFILWYELRRSREEAVWKCVSVGSVLKSFGRSAVVRGRMVDAGCRRGNRRRWASRKGIVERVNATEYEVFDLPSYDALIRELRRLLAELFVGYFAAGRTFCF</sequence>
<evidence type="ECO:0000313" key="1">
    <source>
        <dbReference type="EMBL" id="OAG11033.1"/>
    </source>
</evidence>
<organism evidence="1 2">
    <name type="scientific">Paraphaeosphaeria sporulosa</name>
    <dbReference type="NCBI Taxonomy" id="1460663"/>
    <lineage>
        <taxon>Eukaryota</taxon>
        <taxon>Fungi</taxon>
        <taxon>Dikarya</taxon>
        <taxon>Ascomycota</taxon>
        <taxon>Pezizomycotina</taxon>
        <taxon>Dothideomycetes</taxon>
        <taxon>Pleosporomycetidae</taxon>
        <taxon>Pleosporales</taxon>
        <taxon>Massarineae</taxon>
        <taxon>Didymosphaeriaceae</taxon>
        <taxon>Paraphaeosphaeria</taxon>
    </lineage>
</organism>
<protein>
    <submittedName>
        <fullName evidence="1">Uncharacterized protein</fullName>
    </submittedName>
</protein>
<dbReference type="GeneID" id="28770060"/>
<dbReference type="AlphaFoldDB" id="A0A177CU39"/>
<keyword evidence="2" id="KW-1185">Reference proteome</keyword>
<accession>A0A177CU39</accession>
<dbReference type="RefSeq" id="XP_018041398.1">
    <property type="nucleotide sequence ID" value="XM_018186574.1"/>
</dbReference>
<name>A0A177CU39_9PLEO</name>
<dbReference type="EMBL" id="KV441549">
    <property type="protein sequence ID" value="OAG11033.1"/>
    <property type="molecule type" value="Genomic_DNA"/>
</dbReference>
<evidence type="ECO:0000313" key="2">
    <source>
        <dbReference type="Proteomes" id="UP000077069"/>
    </source>
</evidence>